<dbReference type="EMBL" id="CP015220">
    <property type="protein sequence ID" value="AMY23906.1"/>
    <property type="molecule type" value="Genomic_DNA"/>
</dbReference>
<evidence type="ECO:0000313" key="7">
    <source>
        <dbReference type="EMBL" id="AMY23906.1"/>
    </source>
</evidence>
<evidence type="ECO:0000256" key="5">
    <source>
        <dbReference type="SAM" id="MobiDB-lite"/>
    </source>
</evidence>
<comment type="similarity">
    <text evidence="2">Belongs to the bacterial solute-binding protein 8 family.</text>
</comment>
<dbReference type="PANTHER" id="PTHR30532">
    <property type="entry name" value="IRON III DICITRATE-BINDING PERIPLASMIC PROTEIN"/>
    <property type="match status" value="1"/>
</dbReference>
<dbReference type="Pfam" id="PF01497">
    <property type="entry name" value="Peripla_BP_2"/>
    <property type="match status" value="1"/>
</dbReference>
<proteinExistence type="inferred from homology"/>
<keyword evidence="8" id="KW-1185">Reference proteome</keyword>
<feature type="domain" description="Fe/B12 periplasmic-binding" evidence="6">
    <location>
        <begin position="101"/>
        <end position="368"/>
    </location>
</feature>
<dbReference type="AlphaFoldDB" id="A0A143QM94"/>
<reference evidence="7 8" key="1">
    <citation type="journal article" date="2016" name="Genome Announc.">
        <title>Complete Genome and Plasmid Sequences for Rhodococcus fascians D188 and Draft Sequences for Rhodococcus Isolates PBTS 1 and PBTS 2.</title>
        <authorList>
            <person name="Stamler R.A."/>
            <person name="Vereecke D."/>
            <person name="Zhang Y."/>
            <person name="Schilkey F."/>
            <person name="Devitt N."/>
            <person name="Randall J.J."/>
        </authorList>
    </citation>
    <scope>NUCLEOTIDE SEQUENCE [LARGE SCALE GENOMIC DNA]</scope>
    <source>
        <strain evidence="7 8">PBTS2</strain>
    </source>
</reference>
<dbReference type="SUPFAM" id="SSF53807">
    <property type="entry name" value="Helical backbone' metal receptor"/>
    <property type="match status" value="1"/>
</dbReference>
<dbReference type="PATRIC" id="fig|1653479.3.peg.2640"/>
<reference evidence="8" key="2">
    <citation type="submission" date="2016-04" db="EMBL/GenBank/DDBJ databases">
        <title>Complete Genome and Plasmid Sequences for Rhodococcus fascians D188 and Draft Sequences for Rhodococcus spp. Isolates PBTS 1 and PBTS 2.</title>
        <authorList>
            <person name="Stamer R."/>
            <person name="Vereecke D."/>
            <person name="Zhang Y."/>
            <person name="Schilkey F."/>
            <person name="Devitt N."/>
            <person name="Randall J."/>
        </authorList>
    </citation>
    <scope>NUCLEOTIDE SEQUENCE [LARGE SCALE GENOMIC DNA]</scope>
    <source>
        <strain evidence="8">PBTS2</strain>
    </source>
</reference>
<evidence type="ECO:0000256" key="3">
    <source>
        <dbReference type="ARBA" id="ARBA00022448"/>
    </source>
</evidence>
<organism evidence="7 8">
    <name type="scientific">Rhodococcoides fascians</name>
    <name type="common">Rhodococcus fascians</name>
    <dbReference type="NCBI Taxonomy" id="1828"/>
    <lineage>
        <taxon>Bacteria</taxon>
        <taxon>Bacillati</taxon>
        <taxon>Actinomycetota</taxon>
        <taxon>Actinomycetes</taxon>
        <taxon>Mycobacteriales</taxon>
        <taxon>Nocardiaceae</taxon>
        <taxon>Rhodococcoides</taxon>
    </lineage>
</organism>
<evidence type="ECO:0000256" key="1">
    <source>
        <dbReference type="ARBA" id="ARBA00004196"/>
    </source>
</evidence>
<dbReference type="CDD" id="cd01146">
    <property type="entry name" value="FhuD"/>
    <property type="match status" value="1"/>
</dbReference>
<feature type="compositionally biased region" description="Low complexity" evidence="5">
    <location>
        <begin position="41"/>
        <end position="66"/>
    </location>
</feature>
<evidence type="ECO:0000259" key="6">
    <source>
        <dbReference type="PROSITE" id="PS50983"/>
    </source>
</evidence>
<protein>
    <submittedName>
        <fullName evidence="7">Putative siderophore-binding lipoprotein YfiY</fullName>
    </submittedName>
</protein>
<evidence type="ECO:0000256" key="2">
    <source>
        <dbReference type="ARBA" id="ARBA00008814"/>
    </source>
</evidence>
<dbReference type="GO" id="GO:0030288">
    <property type="term" value="C:outer membrane-bounded periplasmic space"/>
    <property type="evidence" value="ECO:0007669"/>
    <property type="project" value="TreeGrafter"/>
</dbReference>
<gene>
    <name evidence="7" type="primary">yfiY_7</name>
    <name evidence="7" type="ORF">A3Q41_02611</name>
</gene>
<dbReference type="InterPro" id="IPR002491">
    <property type="entry name" value="ABC_transptr_periplasmic_BD"/>
</dbReference>
<keyword evidence="7" id="KW-0449">Lipoprotein</keyword>
<dbReference type="GO" id="GO:1901678">
    <property type="term" value="P:iron coordination entity transport"/>
    <property type="evidence" value="ECO:0007669"/>
    <property type="project" value="UniProtKB-ARBA"/>
</dbReference>
<dbReference type="InterPro" id="IPR051313">
    <property type="entry name" value="Bact_iron-sidero_bind"/>
</dbReference>
<dbReference type="Gene3D" id="3.40.50.1980">
    <property type="entry name" value="Nitrogenase molybdenum iron protein domain"/>
    <property type="match status" value="2"/>
</dbReference>
<feature type="region of interest" description="Disordered" evidence="5">
    <location>
        <begin position="41"/>
        <end position="82"/>
    </location>
</feature>
<dbReference type="PROSITE" id="PS50983">
    <property type="entry name" value="FE_B12_PBP"/>
    <property type="match status" value="1"/>
</dbReference>
<keyword evidence="4" id="KW-0732">Signal</keyword>
<dbReference type="KEGG" id="rhs:A3Q41_02611"/>
<evidence type="ECO:0000313" key="8">
    <source>
        <dbReference type="Proteomes" id="UP000076038"/>
    </source>
</evidence>
<dbReference type="PANTHER" id="PTHR30532:SF25">
    <property type="entry name" value="IRON(III) DICITRATE-BINDING PERIPLASMIC PROTEIN"/>
    <property type="match status" value="1"/>
</dbReference>
<accession>A0A143QM94</accession>
<name>A0A143QM94_RHOFA</name>
<sequence>MVARLGLPIHARSVKEIEVKRLLVVTALVAVAALTTVACGDSGGQTPSTVTPPTSSTDAASDAPGPTGIPDGMGSGAADGEFPRTVGHFGGSTDIPAEPKKIVVIATGQLDAALTLGVIPTGAAYGDGADLVPDYISFSFPQYADQLTQMADLGNRQSVDIEAVAAAEPDLILANKTGSEDIYPTLSAIAPTVLTEGTGVNWKQDFLLLADALGRTEQAQGFLDTFASDARALGDSVSNGGGSGGAPTVSFVRFTADRARVFGVASFAGFIASDAGLARPPSQQFDKTSQDFSEEEIQLANADWVFVSSQDAGADSSATSYTTNPLWTGMSAATQNHIVRVDDDPWYLNAGPTAATIVLDGLRNALQS</sequence>
<keyword evidence="3" id="KW-0813">Transport</keyword>
<evidence type="ECO:0000256" key="4">
    <source>
        <dbReference type="ARBA" id="ARBA00022729"/>
    </source>
</evidence>
<comment type="subcellular location">
    <subcellularLocation>
        <location evidence="1">Cell envelope</location>
    </subcellularLocation>
</comment>
<dbReference type="Proteomes" id="UP000076038">
    <property type="component" value="Chromosome"/>
</dbReference>